<name>A0A811V776_CERCA</name>
<proteinExistence type="predicted"/>
<accession>A0A811V776</accession>
<sequence length="94" mass="11537">MAIRPQYIDELDAMVCKTDERNLLQFNMATINWREYFRSYLSGIRRYFFKDNDDSKLQKRRALYRRLQLLHQLLKSQHLSNFNLVPDKIVLQHF</sequence>
<dbReference type="EMBL" id="CAJHJT010000034">
    <property type="protein sequence ID" value="CAD7006398.1"/>
    <property type="molecule type" value="Genomic_DNA"/>
</dbReference>
<protein>
    <submittedName>
        <fullName evidence="1">(Mediterranean fruit fly) hypothetical protein</fullName>
    </submittedName>
</protein>
<dbReference type="AlphaFoldDB" id="A0A811V776"/>
<organism evidence="1 2">
    <name type="scientific">Ceratitis capitata</name>
    <name type="common">Mediterranean fruit fly</name>
    <name type="synonym">Tephritis capitata</name>
    <dbReference type="NCBI Taxonomy" id="7213"/>
    <lineage>
        <taxon>Eukaryota</taxon>
        <taxon>Metazoa</taxon>
        <taxon>Ecdysozoa</taxon>
        <taxon>Arthropoda</taxon>
        <taxon>Hexapoda</taxon>
        <taxon>Insecta</taxon>
        <taxon>Pterygota</taxon>
        <taxon>Neoptera</taxon>
        <taxon>Endopterygota</taxon>
        <taxon>Diptera</taxon>
        <taxon>Brachycera</taxon>
        <taxon>Muscomorpha</taxon>
        <taxon>Tephritoidea</taxon>
        <taxon>Tephritidae</taxon>
        <taxon>Ceratitis</taxon>
        <taxon>Ceratitis</taxon>
    </lineage>
</organism>
<gene>
    <name evidence="1" type="ORF">CCAP1982_LOCUS14718</name>
</gene>
<reference evidence="1" key="1">
    <citation type="submission" date="2020-11" db="EMBL/GenBank/DDBJ databases">
        <authorList>
            <person name="Whitehead M."/>
        </authorList>
    </citation>
    <scope>NUCLEOTIDE SEQUENCE</scope>
    <source>
        <strain evidence="1">EGII</strain>
    </source>
</reference>
<dbReference type="Proteomes" id="UP000606786">
    <property type="component" value="Unassembled WGS sequence"/>
</dbReference>
<keyword evidence="2" id="KW-1185">Reference proteome</keyword>
<evidence type="ECO:0000313" key="1">
    <source>
        <dbReference type="EMBL" id="CAD7006398.1"/>
    </source>
</evidence>
<comment type="caution">
    <text evidence="1">The sequence shown here is derived from an EMBL/GenBank/DDBJ whole genome shotgun (WGS) entry which is preliminary data.</text>
</comment>
<evidence type="ECO:0000313" key="2">
    <source>
        <dbReference type="Proteomes" id="UP000606786"/>
    </source>
</evidence>